<dbReference type="PANTHER" id="PTHR32419">
    <property type="entry name" value="GLUTATHIONYL-HYDROQUINONE REDUCTASE"/>
    <property type="match status" value="1"/>
</dbReference>
<dbReference type="EMBL" id="BOMB01000008">
    <property type="protein sequence ID" value="GID10646.1"/>
    <property type="molecule type" value="Genomic_DNA"/>
</dbReference>
<gene>
    <name evidence="6" type="ORF">Aru02nite_15350</name>
</gene>
<feature type="site" description="Lowers pKa of active site Cys" evidence="3">
    <location>
        <position position="303"/>
    </location>
</feature>
<dbReference type="SFLD" id="SFLDG01206">
    <property type="entry name" value="Xi.1"/>
    <property type="match status" value="1"/>
</dbReference>
<name>A0A8J3IVD5_9ACTN</name>
<organism evidence="6 7">
    <name type="scientific">Actinocatenispora rupis</name>
    <dbReference type="NCBI Taxonomy" id="519421"/>
    <lineage>
        <taxon>Bacteria</taxon>
        <taxon>Bacillati</taxon>
        <taxon>Actinomycetota</taxon>
        <taxon>Actinomycetes</taxon>
        <taxon>Micromonosporales</taxon>
        <taxon>Micromonosporaceae</taxon>
        <taxon>Actinocatenispora</taxon>
    </lineage>
</organism>
<feature type="active site" description="Proton donor/acceptor" evidence="1">
    <location>
        <position position="202"/>
    </location>
</feature>
<dbReference type="CDD" id="cd03190">
    <property type="entry name" value="GST_C_Omega_like"/>
    <property type="match status" value="1"/>
</dbReference>
<feature type="domain" description="GST C-terminal" evidence="5">
    <location>
        <begin position="179"/>
        <end position="303"/>
    </location>
</feature>
<dbReference type="InterPro" id="IPR004045">
    <property type="entry name" value="Glutathione_S-Trfase_N"/>
</dbReference>
<evidence type="ECO:0000313" key="6">
    <source>
        <dbReference type="EMBL" id="GID10646.1"/>
    </source>
</evidence>
<dbReference type="SFLD" id="SFLDG01148">
    <property type="entry name" value="Xi_(cytGST)"/>
    <property type="match status" value="1"/>
</dbReference>
<evidence type="ECO:0000313" key="7">
    <source>
        <dbReference type="Proteomes" id="UP000612808"/>
    </source>
</evidence>
<evidence type="ECO:0000259" key="5">
    <source>
        <dbReference type="PROSITE" id="PS50405"/>
    </source>
</evidence>
<reference evidence="6" key="1">
    <citation type="submission" date="2021-01" db="EMBL/GenBank/DDBJ databases">
        <title>Whole genome shotgun sequence of Actinocatenispora rupis NBRC 107355.</title>
        <authorList>
            <person name="Komaki H."/>
            <person name="Tamura T."/>
        </authorList>
    </citation>
    <scope>NUCLEOTIDE SEQUENCE</scope>
    <source>
        <strain evidence="6">NBRC 107355</strain>
    </source>
</reference>
<feature type="binding site" evidence="2">
    <location>
        <begin position="136"/>
        <end position="139"/>
    </location>
    <ligand>
        <name>glutathione</name>
        <dbReference type="ChEBI" id="CHEBI:57925"/>
    </ligand>
</feature>
<protein>
    <submittedName>
        <fullName evidence="6">Glutathione-dependent reductase</fullName>
    </submittedName>
</protein>
<dbReference type="GO" id="GO:0005737">
    <property type="term" value="C:cytoplasm"/>
    <property type="evidence" value="ECO:0007669"/>
    <property type="project" value="TreeGrafter"/>
</dbReference>
<comment type="caution">
    <text evidence="6">The sequence shown here is derived from an EMBL/GenBank/DDBJ whole genome shotgun (WGS) entry which is preliminary data.</text>
</comment>
<dbReference type="InterPro" id="IPR010987">
    <property type="entry name" value="Glutathione-S-Trfase_C-like"/>
</dbReference>
<dbReference type="Pfam" id="PF13410">
    <property type="entry name" value="GST_C_2"/>
    <property type="match status" value="1"/>
</dbReference>
<feature type="compositionally biased region" description="Basic and acidic residues" evidence="4">
    <location>
        <begin position="34"/>
        <end position="43"/>
    </location>
</feature>
<dbReference type="SFLD" id="SFLDS00019">
    <property type="entry name" value="Glutathione_Transferase_(cytos"/>
    <property type="match status" value="1"/>
</dbReference>
<proteinExistence type="predicted"/>
<dbReference type="Gene3D" id="1.20.1050.10">
    <property type="match status" value="1"/>
</dbReference>
<dbReference type="SUPFAM" id="SSF52833">
    <property type="entry name" value="Thioredoxin-like"/>
    <property type="match status" value="1"/>
</dbReference>
<dbReference type="SUPFAM" id="SSF47616">
    <property type="entry name" value="GST C-terminal domain-like"/>
    <property type="match status" value="1"/>
</dbReference>
<dbReference type="PANTHER" id="PTHR32419:SF6">
    <property type="entry name" value="GLUTATHIONE S-TRANSFERASE OMEGA-LIKE 1-RELATED"/>
    <property type="match status" value="1"/>
</dbReference>
<accession>A0A8J3IVD5</accession>
<sequence>MSTAEVHSASPADAAQFGRETGSGGQFVRQPNRFTDRVTRDSRSAPGEGPDDEGRWPVEPGRYRLVVSLACPWAHRSVIDRELLGLQDAISLAIVDPIRDERGWRFTLDEGGRDPVLGIGFLSEAYLATDDEYQGRVTVPALVDTKTGRVVTNDYPQLSLDLSTEWVDLHAPGAPDLYPEKLRAEMDPLMQEIFADVNNGVYKAGFATGQRAYEDAYDALFDRLDVLEDRLADRRYLMGDAITEADVRLFTTLVRFDAVYHNHFRCNRQKLTEFINLWAYARDLYQTHGFGDTVDFDHIKRHYYLTHDKINPTGIVPKGPDALRWLTPHARG</sequence>
<evidence type="ECO:0000256" key="2">
    <source>
        <dbReference type="PIRSR" id="PIRSR015753-2"/>
    </source>
</evidence>
<dbReference type="RefSeq" id="WP_203655987.1">
    <property type="nucleotide sequence ID" value="NZ_BAAAZM010000003.1"/>
</dbReference>
<feature type="region of interest" description="Disordered" evidence="4">
    <location>
        <begin position="1"/>
        <end position="57"/>
    </location>
</feature>
<dbReference type="InterPro" id="IPR040079">
    <property type="entry name" value="Glutathione_S-Trfase"/>
</dbReference>
<dbReference type="InterPro" id="IPR036249">
    <property type="entry name" value="Thioredoxin-like_sf"/>
</dbReference>
<dbReference type="Pfam" id="PF13409">
    <property type="entry name" value="GST_N_2"/>
    <property type="match status" value="1"/>
</dbReference>
<dbReference type="Proteomes" id="UP000612808">
    <property type="component" value="Unassembled WGS sequence"/>
</dbReference>
<dbReference type="InterPro" id="IPR036282">
    <property type="entry name" value="Glutathione-S-Trfase_C_sf"/>
</dbReference>
<feature type="binding site" evidence="2">
    <location>
        <position position="104"/>
    </location>
    <ligand>
        <name>glutathione</name>
        <dbReference type="ChEBI" id="CHEBI:57925"/>
    </ligand>
</feature>
<feature type="site" description="Lowers pKa of active site Cys" evidence="3">
    <location>
        <position position="260"/>
    </location>
</feature>
<feature type="active site" description="Nucleophile" evidence="1">
    <location>
        <position position="71"/>
    </location>
</feature>
<dbReference type="GO" id="GO:0004364">
    <property type="term" value="F:glutathione transferase activity"/>
    <property type="evidence" value="ECO:0007669"/>
    <property type="project" value="InterPro"/>
</dbReference>
<dbReference type="PIRSF" id="PIRSF015753">
    <property type="entry name" value="GST"/>
    <property type="match status" value="1"/>
</dbReference>
<dbReference type="Gene3D" id="3.40.30.10">
    <property type="entry name" value="Glutaredoxin"/>
    <property type="match status" value="1"/>
</dbReference>
<dbReference type="InterPro" id="IPR047047">
    <property type="entry name" value="GST_Omega-like_C"/>
</dbReference>
<dbReference type="InterPro" id="IPR016639">
    <property type="entry name" value="GST_Omega/GSH"/>
</dbReference>
<keyword evidence="7" id="KW-1185">Reference proteome</keyword>
<evidence type="ECO:0000256" key="4">
    <source>
        <dbReference type="SAM" id="MobiDB-lite"/>
    </source>
</evidence>
<evidence type="ECO:0000256" key="1">
    <source>
        <dbReference type="PIRSR" id="PIRSR015753-1"/>
    </source>
</evidence>
<evidence type="ECO:0000256" key="3">
    <source>
        <dbReference type="PIRSR" id="PIRSR015753-3"/>
    </source>
</evidence>
<dbReference type="PROSITE" id="PS50405">
    <property type="entry name" value="GST_CTER"/>
    <property type="match status" value="1"/>
</dbReference>
<dbReference type="AlphaFoldDB" id="A0A8J3IVD5"/>